<dbReference type="EMBL" id="SSTD01018108">
    <property type="protein sequence ID" value="TYJ98359.1"/>
    <property type="molecule type" value="Genomic_DNA"/>
</dbReference>
<sequence length="222" mass="25569">MPTMEDIENEHLNVLEIVVGYRMNEHIEDDTLCIMVSFSCDFHEANMFLELDDTFINMGGSSFVGNTSDQAPTRFVEHQMLNTWKEFWGDNHRPFKKFSNPEEAHANPPLRLKQSRLLERSNLTTTIVGPSLSYNDNISSLNNEATQWTMWSCLKKHTPVGVAILFHKWPQICMRSSYSKCLDWDPKPKFQKSDASISSSSYEQEMHSKEVSEPRASLENAN</sequence>
<evidence type="ECO:0000313" key="3">
    <source>
        <dbReference type="EMBL" id="TYJ98359.1"/>
    </source>
</evidence>
<gene>
    <name evidence="3" type="ORF">E5676_scaffold232G00930</name>
    <name evidence="2" type="ORF">E6C27_scaffold465G00170</name>
</gene>
<organism evidence="3 5">
    <name type="scientific">Cucumis melo var. makuwa</name>
    <name type="common">Oriental melon</name>
    <dbReference type="NCBI Taxonomy" id="1194695"/>
    <lineage>
        <taxon>Eukaryota</taxon>
        <taxon>Viridiplantae</taxon>
        <taxon>Streptophyta</taxon>
        <taxon>Embryophyta</taxon>
        <taxon>Tracheophyta</taxon>
        <taxon>Spermatophyta</taxon>
        <taxon>Magnoliopsida</taxon>
        <taxon>eudicotyledons</taxon>
        <taxon>Gunneridae</taxon>
        <taxon>Pentapetalae</taxon>
        <taxon>rosids</taxon>
        <taxon>fabids</taxon>
        <taxon>Cucurbitales</taxon>
        <taxon>Cucurbitaceae</taxon>
        <taxon>Benincaseae</taxon>
        <taxon>Cucumis</taxon>
    </lineage>
</organism>
<evidence type="ECO:0000313" key="2">
    <source>
        <dbReference type="EMBL" id="KAA0032509.1"/>
    </source>
</evidence>
<feature type="compositionally biased region" description="Basic and acidic residues" evidence="1">
    <location>
        <begin position="204"/>
        <end position="213"/>
    </location>
</feature>
<comment type="caution">
    <text evidence="3">The sequence shown here is derived from an EMBL/GenBank/DDBJ whole genome shotgun (WGS) entry which is preliminary data.</text>
</comment>
<reference evidence="4 5" key="1">
    <citation type="submission" date="2019-08" db="EMBL/GenBank/DDBJ databases">
        <title>Draft genome sequences of two oriental melons (Cucumis melo L. var makuwa).</title>
        <authorList>
            <person name="Kwon S.-Y."/>
        </authorList>
    </citation>
    <scope>NUCLEOTIDE SEQUENCE [LARGE SCALE GENOMIC DNA]</scope>
    <source>
        <strain evidence="5">cv. Chang Bougi</strain>
        <strain evidence="4">cv. SW 3</strain>
        <tissue evidence="3">Leaf</tissue>
    </source>
</reference>
<protein>
    <submittedName>
        <fullName evidence="3">CACTA en-spm transposon protein</fullName>
    </submittedName>
</protein>
<feature type="region of interest" description="Disordered" evidence="1">
    <location>
        <begin position="190"/>
        <end position="222"/>
    </location>
</feature>
<evidence type="ECO:0000256" key="1">
    <source>
        <dbReference type="SAM" id="MobiDB-lite"/>
    </source>
</evidence>
<name>A0A5D3BH43_CUCMM</name>
<dbReference type="Proteomes" id="UP000321947">
    <property type="component" value="Unassembled WGS sequence"/>
</dbReference>
<accession>A0A5D3BH43</accession>
<evidence type="ECO:0000313" key="5">
    <source>
        <dbReference type="Proteomes" id="UP000321947"/>
    </source>
</evidence>
<dbReference type="Proteomes" id="UP000321393">
    <property type="component" value="Unassembled WGS sequence"/>
</dbReference>
<dbReference type="AlphaFoldDB" id="A0A5D3BH43"/>
<dbReference type="EMBL" id="SSTE01021454">
    <property type="protein sequence ID" value="KAA0032509.1"/>
    <property type="molecule type" value="Genomic_DNA"/>
</dbReference>
<feature type="compositionally biased region" description="Polar residues" evidence="1">
    <location>
        <begin position="193"/>
        <end position="203"/>
    </location>
</feature>
<evidence type="ECO:0000313" key="4">
    <source>
        <dbReference type="Proteomes" id="UP000321393"/>
    </source>
</evidence>
<proteinExistence type="predicted"/>